<keyword evidence="2" id="KW-1185">Reference proteome</keyword>
<protein>
    <recommendedName>
        <fullName evidence="3">Transporting ATPase</fullName>
    </recommendedName>
</protein>
<name>A0YAX2_9GAMM</name>
<dbReference type="Proteomes" id="UP000004931">
    <property type="component" value="Unassembled WGS sequence"/>
</dbReference>
<dbReference type="eggNOG" id="COG3101">
    <property type="taxonomic scope" value="Bacteria"/>
</dbReference>
<evidence type="ECO:0000313" key="2">
    <source>
        <dbReference type="Proteomes" id="UP000004931"/>
    </source>
</evidence>
<dbReference type="STRING" id="247633.GP2143_04610"/>
<organism evidence="1 2">
    <name type="scientific">marine gamma proteobacterium HTCC2143</name>
    <dbReference type="NCBI Taxonomy" id="247633"/>
    <lineage>
        <taxon>Bacteria</taxon>
        <taxon>Pseudomonadati</taxon>
        <taxon>Pseudomonadota</taxon>
        <taxon>Gammaproteobacteria</taxon>
        <taxon>Cellvibrionales</taxon>
        <taxon>Spongiibacteraceae</taxon>
        <taxon>BD1-7 clade</taxon>
    </lineage>
</organism>
<gene>
    <name evidence="1" type="ORF">GP2143_04610</name>
</gene>
<comment type="caution">
    <text evidence="1">The sequence shown here is derived from an EMBL/GenBank/DDBJ whole genome shotgun (WGS) entry which is preliminary data.</text>
</comment>
<evidence type="ECO:0008006" key="3">
    <source>
        <dbReference type="Google" id="ProtNLM"/>
    </source>
</evidence>
<dbReference type="Pfam" id="PF04315">
    <property type="entry name" value="EpmC"/>
    <property type="match status" value="1"/>
</dbReference>
<reference evidence="1 2" key="1">
    <citation type="journal article" date="2010" name="J. Bacteriol.">
        <title>Genome sequence of the oligotrophic marine Gammaproteobacterium HTCC2143, isolated from the Oregon Coast.</title>
        <authorList>
            <person name="Oh H.M."/>
            <person name="Kang I."/>
            <person name="Ferriera S."/>
            <person name="Giovannoni S.J."/>
            <person name="Cho J.C."/>
        </authorList>
    </citation>
    <scope>NUCLEOTIDE SEQUENCE [LARGE SCALE GENOMIC DNA]</scope>
    <source>
        <strain evidence="1 2">HTCC2143</strain>
    </source>
</reference>
<dbReference type="AlphaFoldDB" id="A0YAX2"/>
<evidence type="ECO:0000313" key="1">
    <source>
        <dbReference type="EMBL" id="EAW31702.1"/>
    </source>
</evidence>
<sequence>MDDLVELFNRLFKSTENTLLVQGATEPVYIPASGACVHHQVVFSYDYFSSALHELAHWCLAGKERRLVLDYGYWYAPDGRDQLQQNEFEKVEIKPQALEWIFSKCCGKTFRVSLDNLQGLETEGQAFKKAVYQQVLRYCDAGIPARAKILCEQLRGFYQTPDCLCASNFSIGELD</sequence>
<accession>A0YAX2</accession>
<dbReference type="InterPro" id="IPR007411">
    <property type="entry name" value="EpmC"/>
</dbReference>
<dbReference type="EMBL" id="AAVT01000002">
    <property type="protein sequence ID" value="EAW31702.1"/>
    <property type="molecule type" value="Genomic_DNA"/>
</dbReference>
<proteinExistence type="predicted"/>